<sequence>MVTETRPRSSRAGGTAAGRPAQEYASFDGVGTEERAQQLFDAVAHLIDARGCPACPTAHLCTRDLETEPTV</sequence>
<keyword evidence="3" id="KW-1185">Reference proteome</keyword>
<dbReference type="EMBL" id="CP115450">
    <property type="protein sequence ID" value="WBP91211.1"/>
    <property type="molecule type" value="Genomic_DNA"/>
</dbReference>
<evidence type="ECO:0000313" key="3">
    <source>
        <dbReference type="Proteomes" id="UP001212821"/>
    </source>
</evidence>
<reference evidence="3" key="1">
    <citation type="submission" date="2022-12" db="EMBL/GenBank/DDBJ databases">
        <authorList>
            <person name="Mo P."/>
        </authorList>
    </citation>
    <scope>NUCLEOTIDE SEQUENCE [LARGE SCALE GENOMIC DNA]</scope>
    <source>
        <strain evidence="3">HUAS 3-15</strain>
    </source>
</reference>
<protein>
    <submittedName>
        <fullName evidence="2">Uncharacterized protein</fullName>
    </submittedName>
</protein>
<gene>
    <name evidence="2" type="ORF">O1G21_38595</name>
</gene>
<organism evidence="2 3">
    <name type="scientific">Kitasatospora cathayae</name>
    <dbReference type="NCBI Taxonomy" id="3004092"/>
    <lineage>
        <taxon>Bacteria</taxon>
        <taxon>Bacillati</taxon>
        <taxon>Actinomycetota</taxon>
        <taxon>Actinomycetes</taxon>
        <taxon>Kitasatosporales</taxon>
        <taxon>Streptomycetaceae</taxon>
        <taxon>Kitasatospora</taxon>
    </lineage>
</organism>
<dbReference type="RefSeq" id="WP_270150433.1">
    <property type="nucleotide sequence ID" value="NZ_CP115450.1"/>
</dbReference>
<evidence type="ECO:0000256" key="1">
    <source>
        <dbReference type="SAM" id="MobiDB-lite"/>
    </source>
</evidence>
<name>A0ABY7QF90_9ACTN</name>
<feature type="region of interest" description="Disordered" evidence="1">
    <location>
        <begin position="1"/>
        <end position="23"/>
    </location>
</feature>
<proteinExistence type="predicted"/>
<evidence type="ECO:0000313" key="2">
    <source>
        <dbReference type="EMBL" id="WBP91211.1"/>
    </source>
</evidence>
<dbReference type="Proteomes" id="UP001212821">
    <property type="component" value="Chromosome"/>
</dbReference>
<accession>A0ABY7QF90</accession>